<keyword evidence="2" id="KW-1185">Reference proteome</keyword>
<accession>A0ABU2VBY4</accession>
<dbReference type="Proteomes" id="UP001183824">
    <property type="component" value="Unassembled WGS sequence"/>
</dbReference>
<gene>
    <name evidence="1" type="ORF">RNB18_21470</name>
</gene>
<evidence type="ECO:0000313" key="1">
    <source>
        <dbReference type="EMBL" id="MDT0482739.1"/>
    </source>
</evidence>
<organism evidence="1 2">
    <name type="scientific">Streptomyces doebereineriae</name>
    <dbReference type="NCBI Taxonomy" id="3075528"/>
    <lineage>
        <taxon>Bacteria</taxon>
        <taxon>Bacillati</taxon>
        <taxon>Actinomycetota</taxon>
        <taxon>Actinomycetes</taxon>
        <taxon>Kitasatosporales</taxon>
        <taxon>Streptomycetaceae</taxon>
        <taxon>Streptomyces</taxon>
    </lineage>
</organism>
<name>A0ABU2VBY4_9ACTN</name>
<dbReference type="Gene3D" id="1.20.120.450">
    <property type="entry name" value="dinb family like domain"/>
    <property type="match status" value="1"/>
</dbReference>
<dbReference type="SUPFAM" id="SSF109854">
    <property type="entry name" value="DinB/YfiT-like putative metalloenzymes"/>
    <property type="match status" value="1"/>
</dbReference>
<comment type="caution">
    <text evidence="1">The sequence shown here is derived from an EMBL/GenBank/DDBJ whole genome shotgun (WGS) entry which is preliminary data.</text>
</comment>
<dbReference type="Pfam" id="PF04978">
    <property type="entry name" value="MST"/>
    <property type="match status" value="1"/>
</dbReference>
<dbReference type="InterPro" id="IPR007061">
    <property type="entry name" value="MST-like"/>
</dbReference>
<dbReference type="EMBL" id="JAVREZ010000007">
    <property type="protein sequence ID" value="MDT0482739.1"/>
    <property type="molecule type" value="Genomic_DNA"/>
</dbReference>
<evidence type="ECO:0000313" key="2">
    <source>
        <dbReference type="Proteomes" id="UP001183824"/>
    </source>
</evidence>
<reference evidence="2" key="1">
    <citation type="submission" date="2023-07" db="EMBL/GenBank/DDBJ databases">
        <title>30 novel species of actinomycetes from the DSMZ collection.</title>
        <authorList>
            <person name="Nouioui I."/>
        </authorList>
    </citation>
    <scope>NUCLEOTIDE SEQUENCE [LARGE SCALE GENOMIC DNA]</scope>
    <source>
        <strain evidence="2">DSM 41640</strain>
    </source>
</reference>
<proteinExistence type="predicted"/>
<dbReference type="InterPro" id="IPR034660">
    <property type="entry name" value="DinB/YfiT-like"/>
</dbReference>
<protein>
    <submittedName>
        <fullName evidence="1">DinB family protein</fullName>
    </submittedName>
</protein>
<dbReference type="RefSeq" id="WP_311715718.1">
    <property type="nucleotide sequence ID" value="NZ_JAVREZ010000007.1"/>
</dbReference>
<sequence length="168" mass="18860">MFPRTDTPPTFDERATLVTFLDYVRATVHAKCEGLSDEDARKALLPESPLMTVAGLVSHVHWVENYWISVVLLGGENIHPGTEEDPDREFRIALDVPLAQLLDAYEKQCAEYRELVVGLDLETRAALPISDGRHVTLRWVLMHLVEEIARHNGHIDILRELADGVTGA</sequence>